<keyword evidence="3" id="KW-1185">Reference proteome</keyword>
<feature type="compositionally biased region" description="Low complexity" evidence="1">
    <location>
        <begin position="30"/>
        <end position="42"/>
    </location>
</feature>
<name>A0A516KV09_9CAUD</name>
<evidence type="ECO:0000313" key="2">
    <source>
        <dbReference type="EMBL" id="QDP45512.1"/>
    </source>
</evidence>
<dbReference type="EMBL" id="MN062720">
    <property type="protein sequence ID" value="QDP45512.1"/>
    <property type="molecule type" value="Genomic_DNA"/>
</dbReference>
<gene>
    <name evidence="2" type="primary">28</name>
    <name evidence="2" type="ORF">SEA_FUZZBUSTER_28</name>
</gene>
<sequence length="59" mass="5857">MIEGIPVMACSCSKNKAQPTGFAKSAPREGAQATQRAGAANALRSGKPTGSLGSRPLAG</sequence>
<evidence type="ECO:0000313" key="3">
    <source>
        <dbReference type="Proteomes" id="UP000315280"/>
    </source>
</evidence>
<organism evidence="2 3">
    <name type="scientific">Microbacterium phage FuzzBuster</name>
    <dbReference type="NCBI Taxonomy" id="2590935"/>
    <lineage>
        <taxon>Viruses</taxon>
        <taxon>Duplodnaviria</taxon>
        <taxon>Heunggongvirae</taxon>
        <taxon>Uroviricota</taxon>
        <taxon>Caudoviricetes</taxon>
        <taxon>Hodgkinviridae</taxon>
        <taxon>Fuzzbustervirus</taxon>
        <taxon>Fuzzbustervirus fuzzbuster</taxon>
    </lineage>
</organism>
<reference evidence="2 3" key="1">
    <citation type="submission" date="2019-06" db="EMBL/GenBank/DDBJ databases">
        <authorList>
            <person name="Austin C.R."/>
            <person name="Baumgardner C.A."/>
            <person name="Baysinger H.J."/>
            <person name="David A.M."/>
            <person name="Folse N.B."/>
            <person name="Gammon C.A."/>
            <person name="Garcia V.M."/>
            <person name="Gobble C.S."/>
            <person name="Herold B.N."/>
            <person name="Huamancondor M.S."/>
            <person name="Matheson G.R."/>
            <person name="Mondragon I."/>
            <person name="Nemes S.A."/>
            <person name="Neri L.M."/>
            <person name="Renaud V.D."/>
            <person name="Rigsbee E.A."/>
            <person name="Rockette B.M."/>
            <person name="Santiago M.R."/>
            <person name="Savage M.D."/>
            <person name="Simpson J.M."/>
            <person name="Slentz J.N."/>
            <person name="Spencer B.G."/>
            <person name="White D.J."/>
            <person name="Yarboro C.B."/>
            <person name="Anderson E.L."/>
            <person name="Wallen J.R."/>
            <person name="Gainey M.D."/>
            <person name="Garlena R.A."/>
            <person name="Russell D.A."/>
            <person name="Pope W.H."/>
            <person name="Jacobs-Sera D."/>
            <person name="Hatfull G.F."/>
        </authorList>
    </citation>
    <scope>NUCLEOTIDE SEQUENCE [LARGE SCALE GENOMIC DNA]</scope>
</reference>
<feature type="region of interest" description="Disordered" evidence="1">
    <location>
        <begin position="15"/>
        <end position="59"/>
    </location>
</feature>
<dbReference type="Proteomes" id="UP000315280">
    <property type="component" value="Segment"/>
</dbReference>
<evidence type="ECO:0000256" key="1">
    <source>
        <dbReference type="SAM" id="MobiDB-lite"/>
    </source>
</evidence>
<accession>A0A516KV09</accession>
<proteinExistence type="predicted"/>
<protein>
    <submittedName>
        <fullName evidence="2">Uncharacterized protein</fullName>
    </submittedName>
</protein>